<dbReference type="PANTHER" id="PTHR19302:SF33">
    <property type="entry name" value="GAMMA-TUBULIN COMPLEX COMPONENT 5"/>
    <property type="match status" value="1"/>
</dbReference>
<evidence type="ECO:0000256" key="4">
    <source>
        <dbReference type="RuleBase" id="RU363050"/>
    </source>
</evidence>
<reference evidence="5" key="1">
    <citation type="submission" date="2023-07" db="EMBL/GenBank/DDBJ databases">
        <authorList>
            <person name="Stuckert A."/>
        </authorList>
    </citation>
    <scope>NUCLEOTIDE SEQUENCE</scope>
</reference>
<evidence type="ECO:0000313" key="5">
    <source>
        <dbReference type="EMBL" id="CAJ0961808.1"/>
    </source>
</evidence>
<dbReference type="Proteomes" id="UP001176940">
    <property type="component" value="Unassembled WGS sequence"/>
</dbReference>
<keyword evidence="2 4" id="KW-0493">Microtubule</keyword>
<name>A0ABN9MCM3_9NEOB</name>
<gene>
    <name evidence="5" type="ORF">RIMI_LOCUS17949889</name>
</gene>
<keyword evidence="3 4" id="KW-0206">Cytoskeleton</keyword>
<evidence type="ECO:0000313" key="6">
    <source>
        <dbReference type="Proteomes" id="UP001176940"/>
    </source>
</evidence>
<comment type="function">
    <text evidence="4">Component of the gamma-tubulin ring complex (gTuRC) which mediates microtubule nucleation.</text>
</comment>
<dbReference type="PANTHER" id="PTHR19302">
    <property type="entry name" value="GAMMA TUBULIN COMPLEX PROTEIN"/>
    <property type="match status" value="1"/>
</dbReference>
<dbReference type="InterPro" id="IPR007259">
    <property type="entry name" value="GCP"/>
</dbReference>
<keyword evidence="1 4" id="KW-0963">Cytoplasm</keyword>
<evidence type="ECO:0000256" key="3">
    <source>
        <dbReference type="ARBA" id="ARBA00023212"/>
    </source>
</evidence>
<organism evidence="5 6">
    <name type="scientific">Ranitomeya imitator</name>
    <name type="common">mimic poison frog</name>
    <dbReference type="NCBI Taxonomy" id="111125"/>
    <lineage>
        <taxon>Eukaryota</taxon>
        <taxon>Metazoa</taxon>
        <taxon>Chordata</taxon>
        <taxon>Craniata</taxon>
        <taxon>Vertebrata</taxon>
        <taxon>Euteleostomi</taxon>
        <taxon>Amphibia</taxon>
        <taxon>Batrachia</taxon>
        <taxon>Anura</taxon>
        <taxon>Neobatrachia</taxon>
        <taxon>Hyloidea</taxon>
        <taxon>Dendrobatidae</taxon>
        <taxon>Dendrobatinae</taxon>
        <taxon>Ranitomeya</taxon>
    </lineage>
</organism>
<comment type="similarity">
    <text evidence="4">Belongs to the TUBGCP family.</text>
</comment>
<proteinExistence type="inferred from homology"/>
<keyword evidence="6" id="KW-1185">Reference proteome</keyword>
<comment type="caution">
    <text evidence="5">The sequence shown here is derived from an EMBL/GenBank/DDBJ whole genome shotgun (WGS) entry which is preliminary data.</text>
</comment>
<accession>A0ABN9MCM3</accession>
<comment type="subcellular location">
    <subcellularLocation>
        <location evidence="4">Cytoplasm</location>
        <location evidence="4">Cytoskeleton</location>
        <location evidence="4">Microtubule organizing center</location>
    </subcellularLocation>
</comment>
<evidence type="ECO:0000256" key="2">
    <source>
        <dbReference type="ARBA" id="ARBA00022701"/>
    </source>
</evidence>
<sequence length="195" mass="21872">MRETRASVPGTAAGTQNRSIQLHVFLCSHTHRSRVPTAVPGIDAQVSRITFASNCLRSVLEQIAAYGQVVFRLQRFMDDVTGHCADNPLPGTLPTAKKGTESPFRTYQAFMWALYKYFMSFKEELTEIEKCIINKDETITLAMVVNKLAPRLAQLKVLHKVFSTGIAEVPPDTRNVVRASHLLNTCIKLFWSMTT</sequence>
<protein>
    <recommendedName>
        <fullName evidence="4">Gamma-tubulin complex component</fullName>
    </recommendedName>
</protein>
<dbReference type="EMBL" id="CAUEEQ010053614">
    <property type="protein sequence ID" value="CAJ0961808.1"/>
    <property type="molecule type" value="Genomic_DNA"/>
</dbReference>
<evidence type="ECO:0000256" key="1">
    <source>
        <dbReference type="ARBA" id="ARBA00022490"/>
    </source>
</evidence>